<dbReference type="Proteomes" id="UP000238701">
    <property type="component" value="Unassembled WGS sequence"/>
</dbReference>
<gene>
    <name evidence="2" type="ORF">SBA1_1030012</name>
</gene>
<feature type="signal peptide" evidence="1">
    <location>
        <begin position="1"/>
        <end position="27"/>
    </location>
</feature>
<dbReference type="AlphaFoldDB" id="A0A2U3JXL2"/>
<evidence type="ECO:0000313" key="3">
    <source>
        <dbReference type="Proteomes" id="UP000238701"/>
    </source>
</evidence>
<name>A0A2U3JXL2_9BACT</name>
<evidence type="ECO:0000313" key="2">
    <source>
        <dbReference type="EMBL" id="SPF32078.1"/>
    </source>
</evidence>
<dbReference type="OrthoDB" id="123196at2"/>
<feature type="chain" id="PRO_5015465043" evidence="1">
    <location>
        <begin position="28"/>
        <end position="115"/>
    </location>
</feature>
<protein>
    <submittedName>
        <fullName evidence="2">Uncharacterized protein</fullName>
    </submittedName>
</protein>
<dbReference type="EMBL" id="OMOD01000006">
    <property type="protein sequence ID" value="SPF32078.1"/>
    <property type="molecule type" value="Genomic_DNA"/>
</dbReference>
<reference evidence="3" key="1">
    <citation type="submission" date="2018-02" db="EMBL/GenBank/DDBJ databases">
        <authorList>
            <person name="Hausmann B."/>
        </authorList>
    </citation>
    <scope>NUCLEOTIDE SEQUENCE [LARGE SCALE GENOMIC DNA]</scope>
    <source>
        <strain evidence="3">Peat soil MAG SbA1</strain>
    </source>
</reference>
<sequence length="115" mass="11719">MKSCFQKFGFALLALVMASGLTVSAFAKGKTYTGIVSDAMCGAKHAMPGDAAGCTRGCVAKGSKYALVVGDKVYTLDATDKDALATLDKQAGAKVTVTGTEKDNTITVSSVKAAQ</sequence>
<keyword evidence="1" id="KW-0732">Signal</keyword>
<evidence type="ECO:0000256" key="1">
    <source>
        <dbReference type="SAM" id="SignalP"/>
    </source>
</evidence>
<accession>A0A2U3JXL2</accession>
<proteinExistence type="predicted"/>
<organism evidence="2 3">
    <name type="scientific">Candidatus Sulfotelmatobacter kueseliae</name>
    <dbReference type="NCBI Taxonomy" id="2042962"/>
    <lineage>
        <taxon>Bacteria</taxon>
        <taxon>Pseudomonadati</taxon>
        <taxon>Acidobacteriota</taxon>
        <taxon>Terriglobia</taxon>
        <taxon>Terriglobales</taxon>
        <taxon>Candidatus Korobacteraceae</taxon>
        <taxon>Candidatus Sulfotelmatobacter</taxon>
    </lineage>
</organism>